<keyword evidence="2" id="KW-1185">Reference proteome</keyword>
<dbReference type="EMBL" id="OW240915">
    <property type="protein sequence ID" value="CAH2285061.1"/>
    <property type="molecule type" value="Genomic_DNA"/>
</dbReference>
<reference evidence="1" key="1">
    <citation type="submission" date="2022-03" db="EMBL/GenBank/DDBJ databases">
        <authorList>
            <person name="Alioto T."/>
            <person name="Alioto T."/>
            <person name="Gomez Garrido J."/>
        </authorList>
    </citation>
    <scope>NUCLEOTIDE SEQUENCE</scope>
</reference>
<dbReference type="AlphaFoldDB" id="A0AAD1W5P9"/>
<protein>
    <submittedName>
        <fullName evidence="1">Uncharacterized protein</fullName>
    </submittedName>
</protein>
<gene>
    <name evidence="1" type="ORF">PECUL_23A051595</name>
</gene>
<dbReference type="Proteomes" id="UP001295444">
    <property type="component" value="Chromosome 04"/>
</dbReference>
<dbReference type="PANTHER" id="PTHR35088">
    <property type="entry name" value="COILED-COIL DOMAIN-CONTAINING PROTEIN 178"/>
    <property type="match status" value="1"/>
</dbReference>
<organism evidence="1 2">
    <name type="scientific">Pelobates cultripes</name>
    <name type="common">Western spadefoot toad</name>
    <dbReference type="NCBI Taxonomy" id="61616"/>
    <lineage>
        <taxon>Eukaryota</taxon>
        <taxon>Metazoa</taxon>
        <taxon>Chordata</taxon>
        <taxon>Craniata</taxon>
        <taxon>Vertebrata</taxon>
        <taxon>Euteleostomi</taxon>
        <taxon>Amphibia</taxon>
        <taxon>Batrachia</taxon>
        <taxon>Anura</taxon>
        <taxon>Pelobatoidea</taxon>
        <taxon>Pelobatidae</taxon>
        <taxon>Pelobates</taxon>
    </lineage>
</organism>
<evidence type="ECO:0000313" key="2">
    <source>
        <dbReference type="Proteomes" id="UP001295444"/>
    </source>
</evidence>
<dbReference type="PANTHER" id="PTHR35088:SF1">
    <property type="entry name" value="COILED-COIL DOMAIN-CONTAINING PROTEIN 178"/>
    <property type="match status" value="1"/>
</dbReference>
<dbReference type="InterPro" id="IPR038826">
    <property type="entry name" value="CCDC178"/>
</dbReference>
<name>A0AAD1W5P9_PELCU</name>
<evidence type="ECO:0000313" key="1">
    <source>
        <dbReference type="EMBL" id="CAH2285061.1"/>
    </source>
</evidence>
<sequence>MNNDQEKKITETLMASLHENRMLAKEYKTLQSCYLDEQDKLMSVYEERLKMEITLRDYLQISVLQSKMHRALLEFFKQRGLYNQAGLATFQAASQENAQKILAVQAAWPQQTAKPHEQPLATKACTMADATCNYNYGKVRPNTLTRFNQLSNSREVDFPHSTGS</sequence>
<proteinExistence type="predicted"/>
<accession>A0AAD1W5P9</accession>